<evidence type="ECO:0000313" key="2">
    <source>
        <dbReference type="EMBL" id="VIO99274.1"/>
    </source>
</evidence>
<accession>A0A4E9FQ88</accession>
<keyword evidence="1" id="KW-1133">Transmembrane helix</keyword>
<dbReference type="WBParaSite" id="Bm1523b.1">
    <property type="protein sequence ID" value="Bm1523b.1"/>
    <property type="gene ID" value="WBGene00221784"/>
</dbReference>
<feature type="transmembrane region" description="Helical" evidence="1">
    <location>
        <begin position="133"/>
        <end position="153"/>
    </location>
</feature>
<dbReference type="Pfam" id="PF05884">
    <property type="entry name" value="ZYG-11_interact"/>
    <property type="match status" value="1"/>
</dbReference>
<evidence type="ECO:0000256" key="1">
    <source>
        <dbReference type="SAM" id="Phobius"/>
    </source>
</evidence>
<reference evidence="3" key="1">
    <citation type="journal article" date="2007" name="Science">
        <title>Draft genome of the filarial nematode parasite Brugia malayi.</title>
        <authorList>
            <person name="Ghedin E."/>
            <person name="Wang S."/>
            <person name="Spiro D."/>
            <person name="Caler E."/>
            <person name="Zhao Q."/>
            <person name="Crabtree J."/>
            <person name="Allen J.E."/>
            <person name="Delcher A.L."/>
            <person name="Guiliano D.B."/>
            <person name="Miranda-Saavedra D."/>
            <person name="Angiuoli S.V."/>
            <person name="Creasy T."/>
            <person name="Amedeo P."/>
            <person name="Haas B."/>
            <person name="El-Sayed N.M."/>
            <person name="Wortman J.R."/>
            <person name="Feldblyum T."/>
            <person name="Tallon L."/>
            <person name="Schatz M."/>
            <person name="Shumway M."/>
            <person name="Koo H."/>
            <person name="Salzberg S.L."/>
            <person name="Schobel S."/>
            <person name="Pertea M."/>
            <person name="Pop M."/>
            <person name="White O."/>
            <person name="Barton G.J."/>
            <person name="Carlow C.K."/>
            <person name="Crawford M.J."/>
            <person name="Daub J."/>
            <person name="Dimmic M.W."/>
            <person name="Estes C.F."/>
            <person name="Foster J.M."/>
            <person name="Ganatra M."/>
            <person name="Gregory W.F."/>
            <person name="Johnson N.M."/>
            <person name="Jin J."/>
            <person name="Komuniecki R."/>
            <person name="Korf I."/>
            <person name="Kumar S."/>
            <person name="Laney S."/>
            <person name="Li B.W."/>
            <person name="Li W."/>
            <person name="Lindblom T.H."/>
            <person name="Lustigman S."/>
            <person name="Ma D."/>
            <person name="Maina C.V."/>
            <person name="Martin D.M."/>
            <person name="McCarter J.P."/>
            <person name="McReynolds L."/>
            <person name="Mitreva M."/>
            <person name="Nutman T.B."/>
            <person name="Parkinson J."/>
            <person name="Peregrin-Alvarez J.M."/>
            <person name="Poole C."/>
            <person name="Ren Q."/>
            <person name="Saunders L."/>
            <person name="Sluder A.E."/>
            <person name="Smith K."/>
            <person name="Stanke M."/>
            <person name="Unnasch T.R."/>
            <person name="Ware J."/>
            <person name="Wei A.D."/>
            <person name="Weil G."/>
            <person name="Williams D.J."/>
            <person name="Zhang Y."/>
            <person name="Williams S.A."/>
            <person name="Fraser-Liggett C."/>
            <person name="Slatko B."/>
            <person name="Blaxter M.L."/>
            <person name="Scott A.L."/>
        </authorList>
    </citation>
    <scope>NUCLEOTIDE SEQUENCE</scope>
    <source>
        <strain evidence="3">FR3</strain>
    </source>
</reference>
<dbReference type="Proteomes" id="UP000006672">
    <property type="component" value="Unassembled WGS sequence"/>
</dbReference>
<dbReference type="OrthoDB" id="5862577at2759"/>
<accession>A0A8L7SSC8</accession>
<gene>
    <name evidence="2" type="primary">Bm1523</name>
    <name evidence="4" type="synonym">Bm1_25545</name>
    <name evidence="2" type="ORF">BM_BM1523</name>
</gene>
<sequence length="160" mass="18385">MDQTSFYQIHNDLNEMYVVLIKRSIEFQQFARSTVEKLPKIYQEIENDVKFKINDTIAAVQDQGLLVGFLLSNCSTVLVLPVEIINMLFVSVISRILGHKLNNDRQTYFGIVNGTGFIFLVIIGYITRQLTKAYLFSTASAVLTSHLIIQIYMRRVMQVK</sequence>
<dbReference type="InterPro" id="IPR008574">
    <property type="entry name" value="Nematodes_ZYG-11_interact"/>
</dbReference>
<dbReference type="EMBL" id="CAAKNF010000195">
    <property type="protein sequence ID" value="VIO99274.1"/>
    <property type="molecule type" value="Genomic_DNA"/>
</dbReference>
<keyword evidence="1" id="KW-0472">Membrane</keyword>
<keyword evidence="1" id="KW-0812">Transmembrane</keyword>
<proteinExistence type="predicted"/>
<dbReference type="CTD" id="6100008"/>
<organism evidence="2">
    <name type="scientific">Brugia malayi</name>
    <name type="common">Filarial nematode worm</name>
    <dbReference type="NCBI Taxonomy" id="6279"/>
    <lineage>
        <taxon>Eukaryota</taxon>
        <taxon>Metazoa</taxon>
        <taxon>Ecdysozoa</taxon>
        <taxon>Nematoda</taxon>
        <taxon>Chromadorea</taxon>
        <taxon>Rhabditida</taxon>
        <taxon>Spirurina</taxon>
        <taxon>Spiruromorpha</taxon>
        <taxon>Filarioidea</taxon>
        <taxon>Onchocercidae</taxon>
        <taxon>Brugia</taxon>
    </lineage>
</organism>
<reference evidence="4" key="3">
    <citation type="submission" date="2022-04" db="UniProtKB">
        <authorList>
            <consortium name="WormBaseParasite"/>
        </authorList>
    </citation>
    <scope>IDENTIFICATION</scope>
</reference>
<reference evidence="2" key="2">
    <citation type="submission" date="2019-04" db="EMBL/GenBank/DDBJ databases">
        <authorList>
            <person name="Howe K."/>
            <person name="Paulini M."/>
            <person name="Williams G."/>
        </authorList>
    </citation>
    <scope>NUCLEOTIDE SEQUENCE [LARGE SCALE GENOMIC DNA]</scope>
    <source>
        <strain evidence="2">FR3</strain>
    </source>
</reference>
<name>A0A4E9FQ88_BRUMA</name>
<evidence type="ECO:0000313" key="4">
    <source>
        <dbReference type="WBParaSite" id="Bm1523b.1"/>
    </source>
</evidence>
<evidence type="ECO:0000313" key="3">
    <source>
        <dbReference type="Proteomes" id="UP000006672"/>
    </source>
</evidence>
<protein>
    <submittedName>
        <fullName evidence="4">Bm1523, isoform a</fullName>
    </submittedName>
</protein>
<dbReference type="GeneID" id="6100008"/>
<feature type="transmembrane region" description="Helical" evidence="1">
    <location>
        <begin position="108"/>
        <end position="127"/>
    </location>
</feature>
<keyword evidence="3" id="KW-1185">Reference proteome</keyword>
<dbReference type="AlphaFoldDB" id="A0A4E9FQ88"/>
<dbReference type="RefSeq" id="XP_042938329.1">
    <property type="nucleotide sequence ID" value="XM_043082395.1"/>
</dbReference>